<evidence type="ECO:0000256" key="7">
    <source>
        <dbReference type="SAM" id="MobiDB-lite"/>
    </source>
</evidence>
<evidence type="ECO:0000256" key="3">
    <source>
        <dbReference type="ARBA" id="ARBA00022692"/>
    </source>
</evidence>
<evidence type="ECO:0000256" key="2">
    <source>
        <dbReference type="ARBA" id="ARBA00009950"/>
    </source>
</evidence>
<keyword evidence="3 8" id="KW-0812">Transmembrane</keyword>
<evidence type="ECO:0000256" key="4">
    <source>
        <dbReference type="ARBA" id="ARBA00022824"/>
    </source>
</evidence>
<name>A0A7S0QPI7_9CHLO</name>
<feature type="transmembrane region" description="Helical" evidence="8">
    <location>
        <begin position="45"/>
        <end position="65"/>
    </location>
</feature>
<proteinExistence type="inferred from homology"/>
<evidence type="ECO:0000256" key="8">
    <source>
        <dbReference type="SAM" id="Phobius"/>
    </source>
</evidence>
<evidence type="ECO:0000256" key="5">
    <source>
        <dbReference type="ARBA" id="ARBA00022989"/>
    </source>
</evidence>
<comment type="subcellular location">
    <subcellularLocation>
        <location evidence="1">Endoplasmic reticulum membrane</location>
        <topology evidence="1">Multi-pass membrane protein</topology>
    </subcellularLocation>
</comment>
<accession>A0A7S0QPI7</accession>
<evidence type="ECO:0000256" key="6">
    <source>
        <dbReference type="ARBA" id="ARBA00023136"/>
    </source>
</evidence>
<comment type="similarity">
    <text evidence="2">Belongs to the TMEM208 family.</text>
</comment>
<dbReference type="PANTHER" id="PTHR13505:SF7">
    <property type="entry name" value="TRANSMEMBRANE PROTEIN 208"/>
    <property type="match status" value="1"/>
</dbReference>
<feature type="transmembrane region" description="Helical" evidence="8">
    <location>
        <begin position="20"/>
        <end position="39"/>
    </location>
</feature>
<dbReference type="Pfam" id="PF05620">
    <property type="entry name" value="TMEM208_SND2"/>
    <property type="match status" value="1"/>
</dbReference>
<feature type="region of interest" description="Disordered" evidence="7">
    <location>
        <begin position="149"/>
        <end position="177"/>
    </location>
</feature>
<dbReference type="GO" id="GO:0006624">
    <property type="term" value="P:vacuolar protein processing"/>
    <property type="evidence" value="ECO:0007669"/>
    <property type="project" value="TreeGrafter"/>
</dbReference>
<protein>
    <recommendedName>
        <fullName evidence="10">Transmembrane protein 208</fullName>
    </recommendedName>
</protein>
<evidence type="ECO:0008006" key="10">
    <source>
        <dbReference type="Google" id="ProtNLM"/>
    </source>
</evidence>
<feature type="compositionally biased region" description="Basic and acidic residues" evidence="7">
    <location>
        <begin position="161"/>
        <end position="170"/>
    </location>
</feature>
<organism evidence="9">
    <name type="scientific">Pyramimonas obovata</name>
    <dbReference type="NCBI Taxonomy" id="1411642"/>
    <lineage>
        <taxon>Eukaryota</taxon>
        <taxon>Viridiplantae</taxon>
        <taxon>Chlorophyta</taxon>
        <taxon>Pyramimonadophyceae</taxon>
        <taxon>Pyramimonadales</taxon>
        <taxon>Pyramimonadaceae</taxon>
        <taxon>Pyramimonas</taxon>
        <taxon>Pyramimonas incertae sedis</taxon>
    </lineage>
</organism>
<evidence type="ECO:0000313" key="9">
    <source>
        <dbReference type="EMBL" id="CAD8651867.1"/>
    </source>
</evidence>
<dbReference type="PANTHER" id="PTHR13505">
    <property type="entry name" value="TRANSMEMBRANE PROTEIN 208"/>
    <property type="match status" value="1"/>
</dbReference>
<evidence type="ECO:0000256" key="1">
    <source>
        <dbReference type="ARBA" id="ARBA00004477"/>
    </source>
</evidence>
<sequence>MAGQGAKKRVEDNKRHLQTLRLVTVAGIVLYILGRFVMYRSSVSWANYLGLVTLISAEYMSYRWIALAAAPKYDETGKLVDGGMDLFQGGTVSYAHDVLYICIFLGVVGIFTDWVWLIWLAVPAFILYQLWDKILYPYIFTPRADELEDQSYGPMSRKDKRAQQRADAKAARKSGTK</sequence>
<dbReference type="AlphaFoldDB" id="A0A7S0QPI7"/>
<keyword evidence="4" id="KW-0256">Endoplasmic reticulum</keyword>
<dbReference type="InterPro" id="IPR008506">
    <property type="entry name" value="SND2/TMEM208"/>
</dbReference>
<dbReference type="EMBL" id="HBFA01004356">
    <property type="protein sequence ID" value="CAD8651867.1"/>
    <property type="molecule type" value="Transcribed_RNA"/>
</dbReference>
<keyword evidence="6 8" id="KW-0472">Membrane</keyword>
<reference evidence="9" key="1">
    <citation type="submission" date="2021-01" db="EMBL/GenBank/DDBJ databases">
        <authorList>
            <person name="Corre E."/>
            <person name="Pelletier E."/>
            <person name="Niang G."/>
            <person name="Scheremetjew M."/>
            <person name="Finn R."/>
            <person name="Kale V."/>
            <person name="Holt S."/>
            <person name="Cochrane G."/>
            <person name="Meng A."/>
            <person name="Brown T."/>
            <person name="Cohen L."/>
        </authorList>
    </citation>
    <scope>NUCLEOTIDE SEQUENCE</scope>
    <source>
        <strain evidence="9">CCMP722</strain>
    </source>
</reference>
<gene>
    <name evidence="9" type="ORF">POBO1169_LOCUS2198</name>
</gene>
<dbReference type="GO" id="GO:0005773">
    <property type="term" value="C:vacuole"/>
    <property type="evidence" value="ECO:0007669"/>
    <property type="project" value="GOC"/>
</dbReference>
<dbReference type="GO" id="GO:0005789">
    <property type="term" value="C:endoplasmic reticulum membrane"/>
    <property type="evidence" value="ECO:0007669"/>
    <property type="project" value="UniProtKB-SubCell"/>
</dbReference>
<keyword evidence="5 8" id="KW-1133">Transmembrane helix</keyword>